<keyword evidence="12" id="KW-1185">Reference proteome</keyword>
<evidence type="ECO:0000256" key="4">
    <source>
        <dbReference type="ARBA" id="ARBA00022729"/>
    </source>
</evidence>
<feature type="domain" description="Prenylcysteine lyase" evidence="10">
    <location>
        <begin position="265"/>
        <end position="618"/>
    </location>
</feature>
<protein>
    <recommendedName>
        <fullName evidence="10">Prenylcysteine lyase domain-containing protein</fullName>
    </recommendedName>
</protein>
<evidence type="ECO:0000256" key="1">
    <source>
        <dbReference type="ARBA" id="ARBA00001974"/>
    </source>
</evidence>
<keyword evidence="6" id="KW-0809">Transit peptide</keyword>
<dbReference type="PROSITE" id="PS00018">
    <property type="entry name" value="EF_HAND_1"/>
    <property type="match status" value="1"/>
</dbReference>
<evidence type="ECO:0000256" key="2">
    <source>
        <dbReference type="ARBA" id="ARBA00009967"/>
    </source>
</evidence>
<keyword evidence="4" id="KW-0732">Signal</keyword>
<dbReference type="FunFam" id="3.50.50.60:FF:000861">
    <property type="entry name" value="Uncharacterized protein"/>
    <property type="match status" value="1"/>
</dbReference>
<evidence type="ECO:0000313" key="12">
    <source>
        <dbReference type="Proteomes" id="UP000002195"/>
    </source>
</evidence>
<dbReference type="Gene3D" id="3.50.50.60">
    <property type="entry name" value="FAD/NAD(P)-binding domain"/>
    <property type="match status" value="1"/>
</dbReference>
<dbReference type="KEGG" id="ddi:DDB_G0287201"/>
<dbReference type="InterPro" id="IPR018247">
    <property type="entry name" value="EF_Hand_1_Ca_BS"/>
</dbReference>
<dbReference type="GO" id="GO:0030328">
    <property type="term" value="P:prenylcysteine catabolic process"/>
    <property type="evidence" value="ECO:0007669"/>
    <property type="project" value="InterPro"/>
</dbReference>
<dbReference type="PANTHER" id="PTHR15944">
    <property type="entry name" value="FARNESYLCYSTEINE LYASE"/>
    <property type="match status" value="1"/>
</dbReference>
<dbReference type="InterPro" id="IPR017046">
    <property type="entry name" value="Prenylcysteine_Oxase1"/>
</dbReference>
<name>Q54KR6_DICDI</name>
<comment type="similarity">
    <text evidence="2">Belongs to the prenylcysteine oxidase family.</text>
</comment>
<dbReference type="GO" id="GO:0001735">
    <property type="term" value="F:prenylcysteine oxidase activity"/>
    <property type="evidence" value="ECO:0000318"/>
    <property type="project" value="GO_Central"/>
</dbReference>
<comment type="cofactor">
    <cofactor evidence="1">
        <name>FAD</name>
        <dbReference type="ChEBI" id="CHEBI:57692"/>
    </cofactor>
</comment>
<dbReference type="GO" id="GO:0030327">
    <property type="term" value="P:prenylated protein catabolic process"/>
    <property type="evidence" value="ECO:0000318"/>
    <property type="project" value="GO_Central"/>
</dbReference>
<dbReference type="dictyBase" id="DDB_G0287201"/>
<dbReference type="Pfam" id="PF07156">
    <property type="entry name" value="Prenylcys_lyase"/>
    <property type="match status" value="1"/>
</dbReference>
<evidence type="ECO:0000256" key="9">
    <source>
        <dbReference type="SAM" id="MobiDB-lite"/>
    </source>
</evidence>
<evidence type="ECO:0000256" key="5">
    <source>
        <dbReference type="ARBA" id="ARBA00022827"/>
    </source>
</evidence>
<dbReference type="eggNOG" id="ENOG502QSHJ">
    <property type="taxonomic scope" value="Eukaryota"/>
</dbReference>
<dbReference type="AlphaFoldDB" id="Q54KR6"/>
<dbReference type="PaxDb" id="44689-DDB0218901"/>
<dbReference type="SUPFAM" id="SSF51905">
    <property type="entry name" value="FAD/NAD(P)-binding domain"/>
    <property type="match status" value="1"/>
</dbReference>
<feature type="compositionally biased region" description="Basic and acidic residues" evidence="9">
    <location>
        <begin position="132"/>
        <end position="146"/>
    </location>
</feature>
<evidence type="ECO:0000256" key="6">
    <source>
        <dbReference type="ARBA" id="ARBA00022946"/>
    </source>
</evidence>
<dbReference type="Reactome" id="R-DDI-114608">
    <property type="pathway name" value="Platelet degranulation"/>
</dbReference>
<dbReference type="VEuPathDB" id="AmoebaDB:DDB_G0287201"/>
<keyword evidence="5" id="KW-0274">FAD</keyword>
<dbReference type="GeneID" id="8625986"/>
<evidence type="ECO:0000256" key="3">
    <source>
        <dbReference type="ARBA" id="ARBA00022630"/>
    </source>
</evidence>
<gene>
    <name evidence="11" type="ORF">DDB_G0287201</name>
</gene>
<sequence length="620" mass="70916">MEQITGSINNGLIYQLSRYNKSEYLENTIQSSDLGFLTIQARFNNNNIYCYSIIIYILFENGSEKDLILEKDNMVREIKRMNPDSLYGELEIDNILFGTQISLKYFLTHTLKPHIGPKCSGNENKNTPHNHPFFETDHQHQHNNNEKEEIKSHNHFEPVEPIKIAIIGSGIGGSSCAYYINEESLSDRIDKPIEITVFEKEKIGGRTRNIDIQGKYTELGGSVVHPLNENIIGLINKLGLKIKKSEEVDNKNLVIWNGKEFVFSQHPYTIVNQLKMLYNYFMSPIKFKNARDDVINKFLKGYNNSEPFKSVEEFYKNLGLLEVTKSTAKEHFCDKLGISTEFVEDILSAGMRVNYNQDYDNLSAFAAFIGLAGTDDGLFSVQGGNYQISEALLNNTKSKVLSTHEVIEIEKVLIDHDDDDNDDEKNKKIIYKITSKDLSNNNQISIEEFDIVVISTPIEFSNIKFTGLPFTHETIPKKDYKKVHVHLIAANSINAEYFGYPKDHPIDCILTSFNKSLPFFSLCENSRGKLDDGRQVFKIFAPKKLDSKLIDKFFIKPELLHYHVWSAYPVLTPAQKFPPIIIDQGLFYNNAFEHSVSTIETTTISSKNTARLITNYLKNK</sequence>
<dbReference type="InterPro" id="IPR010795">
    <property type="entry name" value="Prenylcys_lyase"/>
</dbReference>
<dbReference type="HOGENOM" id="CLU_021176_1_0_1"/>
<dbReference type="InParanoid" id="Q54KR6"/>
<accession>Q54KR6</accession>
<dbReference type="InterPro" id="IPR036188">
    <property type="entry name" value="FAD/NAD-bd_sf"/>
</dbReference>
<evidence type="ECO:0000256" key="8">
    <source>
        <dbReference type="ARBA" id="ARBA00023180"/>
    </source>
</evidence>
<organism evidence="11 12">
    <name type="scientific">Dictyostelium discoideum</name>
    <name type="common">Social amoeba</name>
    <dbReference type="NCBI Taxonomy" id="44689"/>
    <lineage>
        <taxon>Eukaryota</taxon>
        <taxon>Amoebozoa</taxon>
        <taxon>Evosea</taxon>
        <taxon>Eumycetozoa</taxon>
        <taxon>Dictyostelia</taxon>
        <taxon>Dictyosteliales</taxon>
        <taxon>Dictyosteliaceae</taxon>
        <taxon>Dictyostelium</taxon>
    </lineage>
</organism>
<evidence type="ECO:0000256" key="7">
    <source>
        <dbReference type="ARBA" id="ARBA00023002"/>
    </source>
</evidence>
<dbReference type="PhylomeDB" id="Q54KR6"/>
<dbReference type="STRING" id="44689.Q54KR6"/>
<evidence type="ECO:0000259" key="10">
    <source>
        <dbReference type="Pfam" id="PF07156"/>
    </source>
</evidence>
<reference evidence="11 12" key="1">
    <citation type="journal article" date="2005" name="Nature">
        <title>The genome of the social amoeba Dictyostelium discoideum.</title>
        <authorList>
            <consortium name="The Dictyostelium discoideum Sequencing Consortium"/>
            <person name="Eichinger L."/>
            <person name="Pachebat J.A."/>
            <person name="Glockner G."/>
            <person name="Rajandream M.A."/>
            <person name="Sucgang R."/>
            <person name="Berriman M."/>
            <person name="Song J."/>
            <person name="Olsen R."/>
            <person name="Szafranski K."/>
            <person name="Xu Q."/>
            <person name="Tunggal B."/>
            <person name="Kummerfeld S."/>
            <person name="Madera M."/>
            <person name="Konfortov B.A."/>
            <person name="Rivero F."/>
            <person name="Bankier A.T."/>
            <person name="Lehmann R."/>
            <person name="Hamlin N."/>
            <person name="Davies R."/>
            <person name="Gaudet P."/>
            <person name="Fey P."/>
            <person name="Pilcher K."/>
            <person name="Chen G."/>
            <person name="Saunders D."/>
            <person name="Sodergren E."/>
            <person name="Davis P."/>
            <person name="Kerhornou A."/>
            <person name="Nie X."/>
            <person name="Hall N."/>
            <person name="Anjard C."/>
            <person name="Hemphill L."/>
            <person name="Bason N."/>
            <person name="Farbrother P."/>
            <person name="Desany B."/>
            <person name="Just E."/>
            <person name="Morio T."/>
            <person name="Rost R."/>
            <person name="Churcher C."/>
            <person name="Cooper J."/>
            <person name="Haydock S."/>
            <person name="van Driessche N."/>
            <person name="Cronin A."/>
            <person name="Goodhead I."/>
            <person name="Muzny D."/>
            <person name="Mourier T."/>
            <person name="Pain A."/>
            <person name="Lu M."/>
            <person name="Harper D."/>
            <person name="Lindsay R."/>
            <person name="Hauser H."/>
            <person name="James K."/>
            <person name="Quiles M."/>
            <person name="Madan Babu M."/>
            <person name="Saito T."/>
            <person name="Buchrieser C."/>
            <person name="Wardroper A."/>
            <person name="Felder M."/>
            <person name="Thangavelu M."/>
            <person name="Johnson D."/>
            <person name="Knights A."/>
            <person name="Loulseged H."/>
            <person name="Mungall K."/>
            <person name="Oliver K."/>
            <person name="Price C."/>
            <person name="Quail M.A."/>
            <person name="Urushihara H."/>
            <person name="Hernandez J."/>
            <person name="Rabbinowitsch E."/>
            <person name="Steffen D."/>
            <person name="Sanders M."/>
            <person name="Ma J."/>
            <person name="Kohara Y."/>
            <person name="Sharp S."/>
            <person name="Simmonds M."/>
            <person name="Spiegler S."/>
            <person name="Tivey A."/>
            <person name="Sugano S."/>
            <person name="White B."/>
            <person name="Walker D."/>
            <person name="Woodward J."/>
            <person name="Winckler T."/>
            <person name="Tanaka Y."/>
            <person name="Shaulsky G."/>
            <person name="Schleicher M."/>
            <person name="Weinstock G."/>
            <person name="Rosenthal A."/>
            <person name="Cox E.C."/>
            <person name="Chisholm R.L."/>
            <person name="Gibbs R."/>
            <person name="Loomis W.F."/>
            <person name="Platzer M."/>
            <person name="Kay R.R."/>
            <person name="Williams J."/>
            <person name="Dear P.H."/>
            <person name="Noegel A.A."/>
            <person name="Barrell B."/>
            <person name="Kuspa A."/>
        </authorList>
    </citation>
    <scope>NUCLEOTIDE SEQUENCE [LARGE SCALE GENOMIC DNA]</scope>
    <source>
        <strain evidence="11 12">AX4</strain>
    </source>
</reference>
<evidence type="ECO:0000313" key="11">
    <source>
        <dbReference type="EMBL" id="EAL63875.1"/>
    </source>
</evidence>
<keyword evidence="3" id="KW-0285">Flavoprotein</keyword>
<dbReference type="EMBL" id="AAFI02000098">
    <property type="protein sequence ID" value="EAL63875.1"/>
    <property type="molecule type" value="Genomic_DNA"/>
</dbReference>
<feature type="region of interest" description="Disordered" evidence="9">
    <location>
        <begin position="124"/>
        <end position="146"/>
    </location>
</feature>
<dbReference type="OMA" id="SITRGTW"/>
<dbReference type="RefSeq" id="XP_637364.1">
    <property type="nucleotide sequence ID" value="XM_632272.1"/>
</dbReference>
<dbReference type="Pfam" id="PF13450">
    <property type="entry name" value="NAD_binding_8"/>
    <property type="match status" value="1"/>
</dbReference>
<dbReference type="Proteomes" id="UP000002195">
    <property type="component" value="Unassembled WGS sequence"/>
</dbReference>
<dbReference type="FunCoup" id="Q54KR6">
    <property type="interactions" value="151"/>
</dbReference>
<keyword evidence="7" id="KW-0560">Oxidoreductase</keyword>
<dbReference type="PANTHER" id="PTHR15944:SF0">
    <property type="entry name" value="PRENYLCYSTEINE LYASE DOMAIN-CONTAINING PROTEIN"/>
    <property type="match status" value="1"/>
</dbReference>
<comment type="caution">
    <text evidence="11">The sequence shown here is derived from an EMBL/GenBank/DDBJ whole genome shotgun (WGS) entry which is preliminary data.</text>
</comment>
<proteinExistence type="inferred from homology"/>
<keyword evidence="8" id="KW-0325">Glycoprotein</keyword>